<dbReference type="PROSITE" id="PS51186">
    <property type="entry name" value="GNAT"/>
    <property type="match status" value="1"/>
</dbReference>
<name>A0ABP9FIJ0_9PSEU</name>
<evidence type="ECO:0000256" key="1">
    <source>
        <dbReference type="ARBA" id="ARBA00022679"/>
    </source>
</evidence>
<dbReference type="PANTHER" id="PTHR43072">
    <property type="entry name" value="N-ACETYLTRANSFERASE"/>
    <property type="match status" value="1"/>
</dbReference>
<feature type="compositionally biased region" description="Polar residues" evidence="3">
    <location>
        <begin position="1"/>
        <end position="13"/>
    </location>
</feature>
<dbReference type="PANTHER" id="PTHR43072:SF23">
    <property type="entry name" value="UPF0039 PROTEIN C11D3.02C"/>
    <property type="match status" value="1"/>
</dbReference>
<keyword evidence="6" id="KW-1185">Reference proteome</keyword>
<dbReference type="SUPFAM" id="SSF55729">
    <property type="entry name" value="Acyl-CoA N-acyltransferases (Nat)"/>
    <property type="match status" value="1"/>
</dbReference>
<dbReference type="InterPro" id="IPR016181">
    <property type="entry name" value="Acyl_CoA_acyltransferase"/>
</dbReference>
<reference evidence="6" key="1">
    <citation type="journal article" date="2019" name="Int. J. Syst. Evol. Microbiol.">
        <title>The Global Catalogue of Microorganisms (GCM) 10K type strain sequencing project: providing services to taxonomists for standard genome sequencing and annotation.</title>
        <authorList>
            <consortium name="The Broad Institute Genomics Platform"/>
            <consortium name="The Broad Institute Genome Sequencing Center for Infectious Disease"/>
            <person name="Wu L."/>
            <person name="Ma J."/>
        </authorList>
    </citation>
    <scope>NUCLEOTIDE SEQUENCE [LARGE SCALE GENOMIC DNA]</scope>
    <source>
        <strain evidence="6">JCM 17983</strain>
    </source>
</reference>
<sequence length="186" mass="19693">MSTESAAGSSTAPGTGVLRPATADDAPRVAAIFAGYVLRSIATFVEEPPTDDTWRERITTGFGHGLPFLVAEVDGEVEGFAYAAPFRPHAAYRYTVEDSIYIAPEAAGRGLGSQLLAGLLDALRGTEVRQVVAVIAALAGSRHDTPSIVLHRRLGFVEVGRLPSVGYKNGQWADTVLMQADLRPDG</sequence>
<proteinExistence type="predicted"/>
<keyword evidence="1" id="KW-0808">Transferase</keyword>
<evidence type="ECO:0000256" key="3">
    <source>
        <dbReference type="SAM" id="MobiDB-lite"/>
    </source>
</evidence>
<dbReference type="RefSeq" id="WP_274231611.1">
    <property type="nucleotide sequence ID" value="NZ_BAABHQ010000031.1"/>
</dbReference>
<dbReference type="EMBL" id="BAABHQ010000031">
    <property type="protein sequence ID" value="GAA4896883.1"/>
    <property type="molecule type" value="Genomic_DNA"/>
</dbReference>
<dbReference type="InterPro" id="IPR000182">
    <property type="entry name" value="GNAT_dom"/>
</dbReference>
<evidence type="ECO:0000313" key="6">
    <source>
        <dbReference type="Proteomes" id="UP001500457"/>
    </source>
</evidence>
<protein>
    <submittedName>
        <fullName evidence="5">GNAT family N-acetyltransferase</fullName>
    </submittedName>
</protein>
<feature type="region of interest" description="Disordered" evidence="3">
    <location>
        <begin position="1"/>
        <end position="20"/>
    </location>
</feature>
<dbReference type="CDD" id="cd04301">
    <property type="entry name" value="NAT_SF"/>
    <property type="match status" value="1"/>
</dbReference>
<organism evidence="5 6">
    <name type="scientific">Actinomycetospora straminea</name>
    <dbReference type="NCBI Taxonomy" id="663607"/>
    <lineage>
        <taxon>Bacteria</taxon>
        <taxon>Bacillati</taxon>
        <taxon>Actinomycetota</taxon>
        <taxon>Actinomycetes</taxon>
        <taxon>Pseudonocardiales</taxon>
        <taxon>Pseudonocardiaceae</taxon>
        <taxon>Actinomycetospora</taxon>
    </lineage>
</organism>
<gene>
    <name evidence="5" type="ORF">GCM10023203_59280</name>
</gene>
<keyword evidence="2" id="KW-0012">Acyltransferase</keyword>
<dbReference type="Proteomes" id="UP001500457">
    <property type="component" value="Unassembled WGS sequence"/>
</dbReference>
<dbReference type="Pfam" id="PF00583">
    <property type="entry name" value="Acetyltransf_1"/>
    <property type="match status" value="1"/>
</dbReference>
<dbReference type="Gene3D" id="3.40.630.30">
    <property type="match status" value="1"/>
</dbReference>
<comment type="caution">
    <text evidence="5">The sequence shown here is derived from an EMBL/GenBank/DDBJ whole genome shotgun (WGS) entry which is preliminary data.</text>
</comment>
<accession>A0ABP9FIJ0</accession>
<evidence type="ECO:0000259" key="4">
    <source>
        <dbReference type="PROSITE" id="PS51186"/>
    </source>
</evidence>
<feature type="domain" description="N-acetyltransferase" evidence="4">
    <location>
        <begin position="16"/>
        <end position="183"/>
    </location>
</feature>
<evidence type="ECO:0000313" key="5">
    <source>
        <dbReference type="EMBL" id="GAA4896883.1"/>
    </source>
</evidence>
<evidence type="ECO:0000256" key="2">
    <source>
        <dbReference type="ARBA" id="ARBA00023315"/>
    </source>
</evidence>